<sequence length="198" mass="21413">MAQGKERTEADDGQSVNERSKTVCRSMKPVQSEGSLQGVKDQAQSNLPVLHSTGQVEEPGASLSFRASPTNALLIPPSFDKNQLTTLRRYSGEAAGTNVNAESIFDDNSVGLFDPQQSNAPFYQIPQLDDLILHTDGTVLENHEGLGWNLSNPEAAFGFAEGVSEEGIDEAIWQIPELSLNKWVPSIPSAAAVPERYS</sequence>
<dbReference type="EMBL" id="JAPDRL010000087">
    <property type="protein sequence ID" value="KAJ9658477.1"/>
    <property type="molecule type" value="Genomic_DNA"/>
</dbReference>
<evidence type="ECO:0000313" key="2">
    <source>
        <dbReference type="EMBL" id="KAJ9658477.1"/>
    </source>
</evidence>
<keyword evidence="3" id="KW-1185">Reference proteome</keyword>
<gene>
    <name evidence="2" type="ORF">H2201_007796</name>
</gene>
<feature type="compositionally biased region" description="Basic and acidic residues" evidence="1">
    <location>
        <begin position="1"/>
        <end position="10"/>
    </location>
</feature>
<dbReference type="Proteomes" id="UP001172684">
    <property type="component" value="Unassembled WGS sequence"/>
</dbReference>
<evidence type="ECO:0000313" key="3">
    <source>
        <dbReference type="Proteomes" id="UP001172684"/>
    </source>
</evidence>
<feature type="region of interest" description="Disordered" evidence="1">
    <location>
        <begin position="1"/>
        <end position="44"/>
    </location>
</feature>
<accession>A0ABQ9NPT5</accession>
<name>A0ABQ9NPT5_9PEZI</name>
<protein>
    <submittedName>
        <fullName evidence="2">Uncharacterized protein</fullName>
    </submittedName>
</protein>
<comment type="caution">
    <text evidence="2">The sequence shown here is derived from an EMBL/GenBank/DDBJ whole genome shotgun (WGS) entry which is preliminary data.</text>
</comment>
<proteinExistence type="predicted"/>
<reference evidence="2" key="1">
    <citation type="submission" date="2022-10" db="EMBL/GenBank/DDBJ databases">
        <title>Culturing micro-colonial fungi from biological soil crusts in the Mojave desert and describing Neophaeococcomyces mojavensis, and introducing the new genera and species Taxawa tesnikishii.</title>
        <authorList>
            <person name="Kurbessoian T."/>
            <person name="Stajich J.E."/>
        </authorList>
    </citation>
    <scope>NUCLEOTIDE SEQUENCE</scope>
    <source>
        <strain evidence="2">TK_1</strain>
    </source>
</reference>
<organism evidence="2 3">
    <name type="scientific">Coniosporium apollinis</name>
    <dbReference type="NCBI Taxonomy" id="61459"/>
    <lineage>
        <taxon>Eukaryota</taxon>
        <taxon>Fungi</taxon>
        <taxon>Dikarya</taxon>
        <taxon>Ascomycota</taxon>
        <taxon>Pezizomycotina</taxon>
        <taxon>Dothideomycetes</taxon>
        <taxon>Dothideomycetes incertae sedis</taxon>
        <taxon>Coniosporium</taxon>
    </lineage>
</organism>
<evidence type="ECO:0000256" key="1">
    <source>
        <dbReference type="SAM" id="MobiDB-lite"/>
    </source>
</evidence>